<sequence>MENSITPTLLQTSSLLNTIVTLLRSPSIPLQTTEWTPQLRWHNRNWNGQPSRSSAGIGFYADYFVVHHFHHNQTSLELHCCHFLMLSRSSTERGWIGLPSFCPADSISCFSEYELVFTQLDSIDLDQSPTRAQLCEHTIFGPILFKPSLRHQQFEGSATCQADTRLRLVTDNLITQLVSSFHPLTPSFDNFEDNHTLLIIINHPLWLSTPNGLAQLGMYHPHEQEEVHETVLNQVLKPSEGYIQHLCANRYKSVDDDQSTQFMLFLAALLTICPFHEQTMNFVLTLPVLLIVPSAMTFFESDRSITDFLEIVDTFQKGQDWTVGKMLQRWNICLSCLRMEGVEDVIEQRRGNEHVE</sequence>
<protein>
    <submittedName>
        <fullName evidence="1">Uncharacterized protein</fullName>
    </submittedName>
</protein>
<gene>
    <name evidence="1" type="ORF">BLNAU_4050</name>
</gene>
<comment type="caution">
    <text evidence="1">The sequence shown here is derived from an EMBL/GenBank/DDBJ whole genome shotgun (WGS) entry which is preliminary data.</text>
</comment>
<name>A0ABQ9YB09_9EUKA</name>
<evidence type="ECO:0000313" key="1">
    <source>
        <dbReference type="EMBL" id="KAK2960963.1"/>
    </source>
</evidence>
<accession>A0ABQ9YB09</accession>
<dbReference type="EMBL" id="JARBJD010000019">
    <property type="protein sequence ID" value="KAK2960963.1"/>
    <property type="molecule type" value="Genomic_DNA"/>
</dbReference>
<dbReference type="Proteomes" id="UP001281761">
    <property type="component" value="Unassembled WGS sequence"/>
</dbReference>
<evidence type="ECO:0000313" key="2">
    <source>
        <dbReference type="Proteomes" id="UP001281761"/>
    </source>
</evidence>
<proteinExistence type="predicted"/>
<keyword evidence="2" id="KW-1185">Reference proteome</keyword>
<organism evidence="1 2">
    <name type="scientific">Blattamonas nauphoetae</name>
    <dbReference type="NCBI Taxonomy" id="2049346"/>
    <lineage>
        <taxon>Eukaryota</taxon>
        <taxon>Metamonada</taxon>
        <taxon>Preaxostyla</taxon>
        <taxon>Oxymonadida</taxon>
        <taxon>Blattamonas</taxon>
    </lineage>
</organism>
<reference evidence="1 2" key="1">
    <citation type="journal article" date="2022" name="bioRxiv">
        <title>Genomics of Preaxostyla Flagellates Illuminates Evolutionary Transitions and the Path Towards Mitochondrial Loss.</title>
        <authorList>
            <person name="Novak L.V.F."/>
            <person name="Treitli S.C."/>
            <person name="Pyrih J."/>
            <person name="Halakuc P."/>
            <person name="Pipaliya S.V."/>
            <person name="Vacek V."/>
            <person name="Brzon O."/>
            <person name="Soukal P."/>
            <person name="Eme L."/>
            <person name="Dacks J.B."/>
            <person name="Karnkowska A."/>
            <person name="Elias M."/>
            <person name="Hampl V."/>
        </authorList>
    </citation>
    <scope>NUCLEOTIDE SEQUENCE [LARGE SCALE GENOMIC DNA]</scope>
    <source>
        <strain evidence="1">NAU3</strain>
        <tissue evidence="1">Gut</tissue>
    </source>
</reference>